<reference evidence="1" key="1">
    <citation type="journal article" date="2014" name="Int. J. Syst. Evol. Microbiol.">
        <title>Complete genome of a new Firmicutes species belonging to the dominant human colonic microbiota ('Ruminococcus bicirculans') reveals two chromosomes and a selective capacity to utilize plant glucans.</title>
        <authorList>
            <consortium name="NISC Comparative Sequencing Program"/>
            <person name="Wegmann U."/>
            <person name="Louis P."/>
            <person name="Goesmann A."/>
            <person name="Henrissat B."/>
            <person name="Duncan S.H."/>
            <person name="Flint H.J."/>
        </authorList>
    </citation>
    <scope>NUCLEOTIDE SEQUENCE</scope>
    <source>
        <strain evidence="1">NBRC 110608</strain>
    </source>
</reference>
<sequence>MWRTQHEERIPGGVMARTLAEKVWDEHLVRRVEGEPDLLYIDLHLLHEVTSPQAFEGCAWPVAGCVTPS</sequence>
<dbReference type="EMBL" id="AP027735">
    <property type="protein sequence ID" value="BDZ58721.1"/>
    <property type="molecule type" value="Genomic_DNA"/>
</dbReference>
<evidence type="ECO:0000313" key="1">
    <source>
        <dbReference type="EMBL" id="BDZ58721.1"/>
    </source>
</evidence>
<reference evidence="1" key="2">
    <citation type="submission" date="2023-02" db="EMBL/GenBank/DDBJ databases">
        <authorList>
            <person name="Sun Q."/>
            <person name="Mori K."/>
        </authorList>
    </citation>
    <scope>NUCLEOTIDE SEQUENCE</scope>
    <source>
        <strain evidence="1">NBRC 110608</strain>
    </source>
</reference>
<evidence type="ECO:0008006" key="2">
    <source>
        <dbReference type="Google" id="ProtNLM"/>
    </source>
</evidence>
<gene>
    <name evidence="1" type="ORF">GCM10025872_23780</name>
</gene>
<dbReference type="InterPro" id="IPR036008">
    <property type="entry name" value="Aconitase_4Fe-4S_dom"/>
</dbReference>
<name>A0ABN6YNY2_9MICO</name>
<proteinExistence type="predicted"/>
<protein>
    <recommendedName>
        <fullName evidence="2">Aconitase/3-isopropylmalate dehydratase large subunit alpha/beta/alpha domain-containing protein</fullName>
    </recommendedName>
</protein>
<organism evidence="1">
    <name type="scientific">Barrientosiimonas endolithica</name>
    <dbReference type="NCBI Taxonomy" id="1535208"/>
    <lineage>
        <taxon>Bacteria</taxon>
        <taxon>Bacillati</taxon>
        <taxon>Actinomycetota</taxon>
        <taxon>Actinomycetes</taxon>
        <taxon>Micrococcales</taxon>
        <taxon>Dermacoccaceae</taxon>
        <taxon>Barrientosiimonas</taxon>
    </lineage>
</organism>
<accession>A0ABN6YNY2</accession>
<dbReference type="SUPFAM" id="SSF53732">
    <property type="entry name" value="Aconitase iron-sulfur domain"/>
    <property type="match status" value="1"/>
</dbReference>